<dbReference type="InterPro" id="IPR001680">
    <property type="entry name" value="WD40_rpt"/>
</dbReference>
<reference evidence="5" key="1">
    <citation type="submission" date="2014-01" db="EMBL/GenBank/DDBJ databases">
        <title>The genome of the white-rot fungus Pycnoporus cinnabarinus: a basidiomycete model with a versatile arsenal for lignocellulosic biomass breakdown.</title>
        <authorList>
            <person name="Levasseur A."/>
            <person name="Lomascolo A."/>
            <person name="Ruiz-Duenas F.J."/>
            <person name="Uzan E."/>
            <person name="Piumi F."/>
            <person name="Kues U."/>
            <person name="Ram A.F.J."/>
            <person name="Murat C."/>
            <person name="Haon M."/>
            <person name="Benoit I."/>
            <person name="Arfi Y."/>
            <person name="Chevret D."/>
            <person name="Drula E."/>
            <person name="Kwon M.J."/>
            <person name="Gouret P."/>
            <person name="Lesage-Meessen L."/>
            <person name="Lombard V."/>
            <person name="Mariette J."/>
            <person name="Noirot C."/>
            <person name="Park J."/>
            <person name="Patyshakuliyeva A."/>
            <person name="Wieneger R.A.B."/>
            <person name="Wosten H.A.B."/>
            <person name="Martin F."/>
            <person name="Coutinho P.M."/>
            <person name="de Vries R."/>
            <person name="Martinez A.T."/>
            <person name="Klopp C."/>
            <person name="Pontarotti P."/>
            <person name="Henrissat B."/>
            <person name="Record E."/>
        </authorList>
    </citation>
    <scope>NUCLEOTIDE SEQUENCE [LARGE SCALE GENOMIC DNA]</scope>
    <source>
        <strain evidence="5">BRFM137</strain>
    </source>
</reference>
<sequence length="1163" mass="128137">MRLLNTHSGDLVSFHDPSEVKYAILSHVWLEKESTFQDLERFHEEVPDATLEHKELSAKVKNCCKVARRQCYLWVWIDTCCIDKSSSAELSEAIASMYRWYQQADVSFAFLHDLKETVPSLNAELVLERCKWFARGWTLQELIAPAEVVFYDSDWSVVGTKAGLARSVEYVTGVGVDILTHARPLRAVSVAQRMSWASRRKTTRAEDRSYSLLGIFGVNIPIMYGEGSDAFYRLQEAILRDIPDQTIFAWGRRVPFSSVLGSGIPEPPVDVDDHGANCLFAPSPTAFSNARTIEVVPLDELRCCLADMNPKVDVAVPEYGFTSYGLRSRLSIFPIPTDVFTANAKTELSTPFEYLQPGARPPIFVVLCRGTERIWIDFGTCPDCDHRAAPLGLCVWYSDEQGGSLRIPRGHNPHNCHGRPSRRCQVGHGEEFSCGPYKVHLSFLVHPSPIDEYDECAYYDFDIRLAPAKSQPQLRPADPSSSPPFHPSGSDPYSPRPVTHVQTNFPLWEGIPLWVPAGRVPNPSPSPWSEPDSISVTMLAYSGDGRYLASLCHSRPQRDQESIIVWDILHAGVIRTWTSPVASRDGLRGRFAFSPDDTGRVAWQPTPLDGLEIWSVPLDTRLSLLATSDVHVGDFAWSTDARLLAARCEEANGGPASLRVWDAANSTCIAILREAHDTIPASTVACWNDHACLAWGYRGASFCWDYHTGLVRRLGELLHASEDGALSDEGPDILDHDARRSLVILRERNSDDGLVCHLRPGRLQVLPQGRLRCSGGPIQLAALCPRREWVALATEAAPNSLQVVSYSTGQLVSCCGQDGETYESRIQDIRFSHDGELIAGLRVDGKVRVWRSTDGSLFSKIPRDQGEISRFRFSPGGEHTLATEMMDGTIRIWTLEQLASEHAREDPPSPVEVEAPREGMLDEETMLDDKDPQLEPAIVDGLAGVYSSGIYATWRHVASCQGGGTFAIVPFALLALSSRTALATSTASLAHRTHPAQCTLPTLARAFSAMADSTSSTASTTPSPTTPEFLQERLSALLASPHIHFNTPPAFHGIRMGHGPVDLFSTRFANWFSHDAKGVVGGKEVDREGLKEALLALQRKWDGQSASFVPHEGAEKPTTRLLWAQKGSGDPAEIKAAAEIKEEGGAPRISHLTLDGDPSLFSS</sequence>
<gene>
    <name evidence="5" type="ORF">BN946_scf184499.g10</name>
</gene>
<dbReference type="SMART" id="SM00320">
    <property type="entry name" value="WD40"/>
    <property type="match status" value="4"/>
</dbReference>
<feature type="region of interest" description="Disordered" evidence="2">
    <location>
        <begin position="470"/>
        <end position="496"/>
    </location>
</feature>
<keyword evidence="6" id="KW-1185">Reference proteome</keyword>
<dbReference type="InterPro" id="IPR010730">
    <property type="entry name" value="HET"/>
</dbReference>
<evidence type="ECO:0000256" key="1">
    <source>
        <dbReference type="PROSITE-ProRule" id="PRU00221"/>
    </source>
</evidence>
<evidence type="ECO:0000256" key="2">
    <source>
        <dbReference type="SAM" id="MobiDB-lite"/>
    </source>
</evidence>
<proteinExistence type="predicted"/>
<dbReference type="InterPro" id="IPR058525">
    <property type="entry name" value="DUF8212"/>
</dbReference>
<dbReference type="PROSITE" id="PS50082">
    <property type="entry name" value="WD_REPEATS_2"/>
    <property type="match status" value="1"/>
</dbReference>
<dbReference type="AlphaFoldDB" id="A0A060S2F4"/>
<dbReference type="Pfam" id="PF00400">
    <property type="entry name" value="WD40"/>
    <property type="match status" value="1"/>
</dbReference>
<feature type="domain" description="DUF8212" evidence="4">
    <location>
        <begin position="230"/>
        <end position="337"/>
    </location>
</feature>
<dbReference type="Proteomes" id="UP000029665">
    <property type="component" value="Unassembled WGS sequence"/>
</dbReference>
<feature type="repeat" description="WD" evidence="1">
    <location>
        <begin position="819"/>
        <end position="860"/>
    </location>
</feature>
<protein>
    <submittedName>
        <fullName evidence="5">Uncharacterized protein</fullName>
    </submittedName>
</protein>
<evidence type="ECO:0000259" key="4">
    <source>
        <dbReference type="Pfam" id="PF26640"/>
    </source>
</evidence>
<evidence type="ECO:0000313" key="6">
    <source>
        <dbReference type="Proteomes" id="UP000029665"/>
    </source>
</evidence>
<evidence type="ECO:0000259" key="3">
    <source>
        <dbReference type="Pfam" id="PF06985"/>
    </source>
</evidence>
<evidence type="ECO:0000313" key="5">
    <source>
        <dbReference type="EMBL" id="CDO68485.1"/>
    </source>
</evidence>
<dbReference type="HOGENOM" id="CLU_274975_0_0_1"/>
<dbReference type="Pfam" id="PF26640">
    <property type="entry name" value="DUF8212"/>
    <property type="match status" value="1"/>
</dbReference>
<name>A0A060S2F4_PYCCI</name>
<dbReference type="SUPFAM" id="SSF82171">
    <property type="entry name" value="DPP6 N-terminal domain-like"/>
    <property type="match status" value="1"/>
</dbReference>
<dbReference type="OrthoDB" id="2764106at2759"/>
<dbReference type="InterPro" id="IPR015943">
    <property type="entry name" value="WD40/YVTN_repeat-like_dom_sf"/>
</dbReference>
<dbReference type="EMBL" id="CCBP010000019">
    <property type="protein sequence ID" value="CDO68485.1"/>
    <property type="molecule type" value="Genomic_DNA"/>
</dbReference>
<feature type="domain" description="Heterokaryon incompatibility" evidence="3">
    <location>
        <begin position="22"/>
        <end position="116"/>
    </location>
</feature>
<dbReference type="PANTHER" id="PTHR10622:SF10">
    <property type="entry name" value="HET DOMAIN-CONTAINING PROTEIN"/>
    <property type="match status" value="1"/>
</dbReference>
<dbReference type="STRING" id="5643.A0A060S2F4"/>
<dbReference type="Pfam" id="PF06985">
    <property type="entry name" value="HET"/>
    <property type="match status" value="1"/>
</dbReference>
<keyword evidence="1" id="KW-0853">WD repeat</keyword>
<accession>A0A060S2F4</accession>
<organism evidence="5 6">
    <name type="scientific">Pycnoporus cinnabarinus</name>
    <name type="common">Cinnabar-red polypore</name>
    <name type="synonym">Trametes cinnabarina</name>
    <dbReference type="NCBI Taxonomy" id="5643"/>
    <lineage>
        <taxon>Eukaryota</taxon>
        <taxon>Fungi</taxon>
        <taxon>Dikarya</taxon>
        <taxon>Basidiomycota</taxon>
        <taxon>Agaricomycotina</taxon>
        <taxon>Agaricomycetes</taxon>
        <taxon>Polyporales</taxon>
        <taxon>Polyporaceae</taxon>
        <taxon>Trametes</taxon>
    </lineage>
</organism>
<comment type="caution">
    <text evidence="5">The sequence shown here is derived from an EMBL/GenBank/DDBJ whole genome shotgun (WGS) entry which is preliminary data.</text>
</comment>
<dbReference type="Gene3D" id="2.130.10.10">
    <property type="entry name" value="YVTN repeat-like/Quinoprotein amine dehydrogenase"/>
    <property type="match status" value="2"/>
</dbReference>
<dbReference type="PANTHER" id="PTHR10622">
    <property type="entry name" value="HET DOMAIN-CONTAINING PROTEIN"/>
    <property type="match status" value="1"/>
</dbReference>